<name>A0A9J6CTI4_RHIMP</name>
<reference evidence="1" key="1">
    <citation type="journal article" date="2020" name="Cell">
        <title>Large-Scale Comparative Analyses of Tick Genomes Elucidate Their Genetic Diversity and Vector Capacities.</title>
        <authorList>
            <consortium name="Tick Genome and Microbiome Consortium (TIGMIC)"/>
            <person name="Jia N."/>
            <person name="Wang J."/>
            <person name="Shi W."/>
            <person name="Du L."/>
            <person name="Sun Y."/>
            <person name="Zhan W."/>
            <person name="Jiang J.F."/>
            <person name="Wang Q."/>
            <person name="Zhang B."/>
            <person name="Ji P."/>
            <person name="Bell-Sakyi L."/>
            <person name="Cui X.M."/>
            <person name="Yuan T.T."/>
            <person name="Jiang B.G."/>
            <person name="Yang W.F."/>
            <person name="Lam T.T."/>
            <person name="Chang Q.C."/>
            <person name="Ding S.J."/>
            <person name="Wang X.J."/>
            <person name="Zhu J.G."/>
            <person name="Ruan X.D."/>
            <person name="Zhao L."/>
            <person name="Wei J.T."/>
            <person name="Ye R.Z."/>
            <person name="Que T.C."/>
            <person name="Du C.H."/>
            <person name="Zhou Y.H."/>
            <person name="Cheng J.X."/>
            <person name="Dai P.F."/>
            <person name="Guo W.B."/>
            <person name="Han X.H."/>
            <person name="Huang E.J."/>
            <person name="Li L.F."/>
            <person name="Wei W."/>
            <person name="Gao Y.C."/>
            <person name="Liu J.Z."/>
            <person name="Shao H.Z."/>
            <person name="Wang X."/>
            <person name="Wang C.C."/>
            <person name="Yang T.C."/>
            <person name="Huo Q.B."/>
            <person name="Li W."/>
            <person name="Chen H.Y."/>
            <person name="Chen S.E."/>
            <person name="Zhou L.G."/>
            <person name="Ni X.B."/>
            <person name="Tian J.H."/>
            <person name="Sheng Y."/>
            <person name="Liu T."/>
            <person name="Pan Y.S."/>
            <person name="Xia L.Y."/>
            <person name="Li J."/>
            <person name="Zhao F."/>
            <person name="Cao W.C."/>
        </authorList>
    </citation>
    <scope>NUCLEOTIDE SEQUENCE</scope>
    <source>
        <strain evidence="1">Rmic-2018</strain>
    </source>
</reference>
<reference evidence="1" key="2">
    <citation type="submission" date="2021-09" db="EMBL/GenBank/DDBJ databases">
        <authorList>
            <person name="Jia N."/>
            <person name="Wang J."/>
            <person name="Shi W."/>
            <person name="Du L."/>
            <person name="Sun Y."/>
            <person name="Zhan W."/>
            <person name="Jiang J."/>
            <person name="Wang Q."/>
            <person name="Zhang B."/>
            <person name="Ji P."/>
            <person name="Sakyi L.B."/>
            <person name="Cui X."/>
            <person name="Yuan T."/>
            <person name="Jiang B."/>
            <person name="Yang W."/>
            <person name="Lam T.T.-Y."/>
            <person name="Chang Q."/>
            <person name="Ding S."/>
            <person name="Wang X."/>
            <person name="Zhu J."/>
            <person name="Ruan X."/>
            <person name="Zhao L."/>
            <person name="Wei J."/>
            <person name="Que T."/>
            <person name="Du C."/>
            <person name="Cheng J."/>
            <person name="Dai P."/>
            <person name="Han X."/>
            <person name="Huang E."/>
            <person name="Gao Y."/>
            <person name="Liu J."/>
            <person name="Shao H."/>
            <person name="Ye R."/>
            <person name="Li L."/>
            <person name="Wei W."/>
            <person name="Wang X."/>
            <person name="Wang C."/>
            <person name="Huo Q."/>
            <person name="Li W."/>
            <person name="Guo W."/>
            <person name="Chen H."/>
            <person name="Chen S."/>
            <person name="Zhou L."/>
            <person name="Zhou L."/>
            <person name="Ni X."/>
            <person name="Tian J."/>
            <person name="Zhou Y."/>
            <person name="Sheng Y."/>
            <person name="Liu T."/>
            <person name="Pan Y."/>
            <person name="Xia L."/>
            <person name="Li J."/>
            <person name="Zhao F."/>
            <person name="Cao W."/>
        </authorList>
    </citation>
    <scope>NUCLEOTIDE SEQUENCE</scope>
    <source>
        <strain evidence="1">Rmic-2018</strain>
        <tissue evidence="1">Larvae</tissue>
    </source>
</reference>
<proteinExistence type="predicted"/>
<dbReference type="AlphaFoldDB" id="A0A9J6CTI4"/>
<dbReference type="PANTHER" id="PTHR13195">
    <property type="entry name" value="PSEUDOURIDINE SYNTHASE-RELATED"/>
    <property type="match status" value="1"/>
</dbReference>
<sequence>MLRGIFCVYKPANISCAAVRQTLIGNLCRGRNLALRCLWQGIADIIFILSQMTSLGYLNEMEVRPPTDFVSIEGGVGRNCFLRWEASLVTCEVSTSLGRGLMALAAELLLTTRRPPGHILALNAEQRNTRIKNSLRWSEPGWEQGNCPFASPADSHETGPCMFILGSLSFGHRKAKYAGVPLNSQAAFEMAAKDTVRPADKSPPLVYNIRCVELDLPYFTLDVTWAKEDEGLGSDHSVIDITIRGSRYRAVLGKARITDWDKMKKFTQEQEEAYEEESKLSERKQTYTEWARDQKKALQKFTQEIATTSQTPYVDARLTNMWAAQDSLTRRWKRQRRNKSWPSA</sequence>
<evidence type="ECO:0008006" key="3">
    <source>
        <dbReference type="Google" id="ProtNLM"/>
    </source>
</evidence>
<dbReference type="GO" id="GO:0001522">
    <property type="term" value="P:pseudouridine synthesis"/>
    <property type="evidence" value="ECO:0007669"/>
    <property type="project" value="InterPro"/>
</dbReference>
<dbReference type="PANTHER" id="PTHR13195:SF0">
    <property type="entry name" value="PSEUDOURIDYLATE SYNTHASE TRUB2, MITOCHONDRIAL"/>
    <property type="match status" value="1"/>
</dbReference>
<accession>A0A9J6CTI4</accession>
<protein>
    <recommendedName>
        <fullName evidence="3">Tick transposon</fullName>
    </recommendedName>
</protein>
<gene>
    <name evidence="1" type="ORF">HPB51_029603</name>
</gene>
<evidence type="ECO:0000313" key="1">
    <source>
        <dbReference type="EMBL" id="KAH7931921.1"/>
    </source>
</evidence>
<dbReference type="GO" id="GO:0009982">
    <property type="term" value="F:pseudouridine synthase activity"/>
    <property type="evidence" value="ECO:0007669"/>
    <property type="project" value="InterPro"/>
</dbReference>
<dbReference type="EMBL" id="JABSTU010006855">
    <property type="protein sequence ID" value="KAH7931921.1"/>
    <property type="molecule type" value="Genomic_DNA"/>
</dbReference>
<dbReference type="InterPro" id="IPR039048">
    <property type="entry name" value="Trub2"/>
</dbReference>
<organism evidence="1 2">
    <name type="scientific">Rhipicephalus microplus</name>
    <name type="common">Cattle tick</name>
    <name type="synonym">Boophilus microplus</name>
    <dbReference type="NCBI Taxonomy" id="6941"/>
    <lineage>
        <taxon>Eukaryota</taxon>
        <taxon>Metazoa</taxon>
        <taxon>Ecdysozoa</taxon>
        <taxon>Arthropoda</taxon>
        <taxon>Chelicerata</taxon>
        <taxon>Arachnida</taxon>
        <taxon>Acari</taxon>
        <taxon>Parasitiformes</taxon>
        <taxon>Ixodida</taxon>
        <taxon>Ixodoidea</taxon>
        <taxon>Ixodidae</taxon>
        <taxon>Rhipicephalinae</taxon>
        <taxon>Rhipicephalus</taxon>
        <taxon>Boophilus</taxon>
    </lineage>
</organism>
<dbReference type="VEuPathDB" id="VectorBase:LOC119187776"/>
<keyword evidence="2" id="KW-1185">Reference proteome</keyword>
<dbReference type="Proteomes" id="UP000821866">
    <property type="component" value="Unassembled WGS sequence"/>
</dbReference>
<comment type="caution">
    <text evidence="1">The sequence shown here is derived from an EMBL/GenBank/DDBJ whole genome shotgun (WGS) entry which is preliminary data.</text>
</comment>
<evidence type="ECO:0000313" key="2">
    <source>
        <dbReference type="Proteomes" id="UP000821866"/>
    </source>
</evidence>